<sequence length="355" mass="41008">MGIFQKKLTSNTIYRSQKETREQGLFLKRMGTLLLEGFSLKEALRFLLTITDSKQVKWVKVIEQNVNTGNSLFQGLRDVGFSDLICTQIYLSTIHGKFSETIFKAGEQMIESAKRKKKIQSIIQYPIMLLIFIVIMLFSMRYILLPHIKRIASPEEASLGAGTRLIVGIVETAPYWMLGTVLLMTVTFFVLSIITKKKSAIEKLKFYSKNRLIRSYLQLYWTRFFTLEWSQLLKTNCTLIQIVHLMQEDKSSVLFREVGRLIEHKMRKGYSFKEAISSLDFLKPEVEEIIMHGELTGRMGIELMLYSSDCEAELNQKIESMMERIQPIVFIFVALMIIAIYAALLLPTFSIMEGL</sequence>
<dbReference type="GO" id="GO:0005886">
    <property type="term" value="C:plasma membrane"/>
    <property type="evidence" value="ECO:0007669"/>
    <property type="project" value="UniProtKB-SubCell"/>
</dbReference>
<dbReference type="OrthoDB" id="2294348at2"/>
<evidence type="ECO:0000256" key="4">
    <source>
        <dbReference type="ARBA" id="ARBA00022692"/>
    </source>
</evidence>
<dbReference type="AlphaFoldDB" id="A0A1I3WQF3"/>
<feature type="domain" description="Type II secretion system protein GspF" evidence="8">
    <location>
        <begin position="26"/>
        <end position="146"/>
    </location>
</feature>
<evidence type="ECO:0000313" key="9">
    <source>
        <dbReference type="EMBL" id="SFK08661.1"/>
    </source>
</evidence>
<dbReference type="InterPro" id="IPR003004">
    <property type="entry name" value="GspF/PilC"/>
</dbReference>
<keyword evidence="5 7" id="KW-1133">Transmembrane helix</keyword>
<dbReference type="PRINTS" id="PR00812">
    <property type="entry name" value="BCTERIALGSPF"/>
</dbReference>
<organism evidence="9 10">
    <name type="scientific">Marinilactibacillus piezotolerans</name>
    <dbReference type="NCBI Taxonomy" id="258723"/>
    <lineage>
        <taxon>Bacteria</taxon>
        <taxon>Bacillati</taxon>
        <taxon>Bacillota</taxon>
        <taxon>Bacilli</taxon>
        <taxon>Lactobacillales</taxon>
        <taxon>Carnobacteriaceae</taxon>
        <taxon>Marinilactibacillus</taxon>
    </lineage>
</organism>
<evidence type="ECO:0000256" key="1">
    <source>
        <dbReference type="ARBA" id="ARBA00004651"/>
    </source>
</evidence>
<dbReference type="Pfam" id="PF00482">
    <property type="entry name" value="T2SSF"/>
    <property type="match status" value="2"/>
</dbReference>
<dbReference type="NCBIfam" id="NF041012">
    <property type="entry name" value="T4P_ComGB"/>
    <property type="match status" value="1"/>
</dbReference>
<comment type="subcellular location">
    <subcellularLocation>
        <location evidence="1">Cell membrane</location>
        <topology evidence="1">Multi-pass membrane protein</topology>
    </subcellularLocation>
</comment>
<evidence type="ECO:0000259" key="8">
    <source>
        <dbReference type="Pfam" id="PF00482"/>
    </source>
</evidence>
<evidence type="ECO:0000256" key="3">
    <source>
        <dbReference type="ARBA" id="ARBA00022475"/>
    </source>
</evidence>
<name>A0A1I3WQF3_9LACT</name>
<evidence type="ECO:0000256" key="2">
    <source>
        <dbReference type="ARBA" id="ARBA00005745"/>
    </source>
</evidence>
<evidence type="ECO:0000256" key="7">
    <source>
        <dbReference type="SAM" id="Phobius"/>
    </source>
</evidence>
<dbReference type="InterPro" id="IPR042094">
    <property type="entry name" value="T2SS_GspF_sf"/>
</dbReference>
<proteinExistence type="inferred from homology"/>
<dbReference type="PANTHER" id="PTHR30012">
    <property type="entry name" value="GENERAL SECRETION PATHWAY PROTEIN"/>
    <property type="match status" value="1"/>
</dbReference>
<keyword evidence="4 7" id="KW-0812">Transmembrane</keyword>
<keyword evidence="3" id="KW-1003">Cell membrane</keyword>
<comment type="similarity">
    <text evidence="2">Belongs to the GSP F family.</text>
</comment>
<feature type="transmembrane region" description="Helical" evidence="7">
    <location>
        <begin position="175"/>
        <end position="195"/>
    </location>
</feature>
<dbReference type="PANTHER" id="PTHR30012:SF0">
    <property type="entry name" value="TYPE II SECRETION SYSTEM PROTEIN F-RELATED"/>
    <property type="match status" value="1"/>
</dbReference>
<accession>A0A1I3WQF3</accession>
<dbReference type="Gene3D" id="1.20.81.30">
    <property type="entry name" value="Type II secretion system (T2SS), domain F"/>
    <property type="match status" value="2"/>
</dbReference>
<dbReference type="RefSeq" id="WP_072695439.1">
    <property type="nucleotide sequence ID" value="NZ_FOSJ01000009.1"/>
</dbReference>
<evidence type="ECO:0000313" key="10">
    <source>
        <dbReference type="Proteomes" id="UP000199589"/>
    </source>
</evidence>
<keyword evidence="10" id="KW-1185">Reference proteome</keyword>
<dbReference type="InterPro" id="IPR018076">
    <property type="entry name" value="T2SS_GspF_dom"/>
</dbReference>
<evidence type="ECO:0000256" key="5">
    <source>
        <dbReference type="ARBA" id="ARBA00022989"/>
    </source>
</evidence>
<protein>
    <submittedName>
        <fullName evidence="9">Competence protein ComGB</fullName>
    </submittedName>
</protein>
<feature type="transmembrane region" description="Helical" evidence="7">
    <location>
        <begin position="328"/>
        <end position="352"/>
    </location>
</feature>
<dbReference type="InterPro" id="IPR047692">
    <property type="entry name" value="T4P_ComGB"/>
</dbReference>
<dbReference type="EMBL" id="FOSJ01000009">
    <property type="protein sequence ID" value="SFK08661.1"/>
    <property type="molecule type" value="Genomic_DNA"/>
</dbReference>
<gene>
    <name evidence="9" type="ORF">SAMN04488569_100911</name>
</gene>
<evidence type="ECO:0000256" key="6">
    <source>
        <dbReference type="ARBA" id="ARBA00023136"/>
    </source>
</evidence>
<dbReference type="Proteomes" id="UP000199589">
    <property type="component" value="Unassembled WGS sequence"/>
</dbReference>
<feature type="domain" description="Type II secretion system protein GspF" evidence="8">
    <location>
        <begin position="225"/>
        <end position="347"/>
    </location>
</feature>
<reference evidence="10" key="1">
    <citation type="submission" date="2016-10" db="EMBL/GenBank/DDBJ databases">
        <authorList>
            <person name="Varghese N."/>
            <person name="Submissions S."/>
        </authorList>
    </citation>
    <scope>NUCLEOTIDE SEQUENCE [LARGE SCALE GENOMIC DNA]</scope>
    <source>
        <strain evidence="10">DSM 16108</strain>
    </source>
</reference>
<feature type="transmembrane region" description="Helical" evidence="7">
    <location>
        <begin position="122"/>
        <end position="144"/>
    </location>
</feature>
<keyword evidence="6 7" id="KW-0472">Membrane</keyword>